<proteinExistence type="predicted"/>
<reference evidence="1 2" key="1">
    <citation type="submission" date="2024-05" db="EMBL/GenBank/DDBJ databases">
        <title>Culex pipiens pipiens assembly and annotation.</title>
        <authorList>
            <person name="Alout H."/>
            <person name="Durand T."/>
        </authorList>
    </citation>
    <scope>NUCLEOTIDE SEQUENCE [LARGE SCALE GENOMIC DNA]</scope>
    <source>
        <strain evidence="1">HA-2024</strain>
        <tissue evidence="1">Whole body</tissue>
    </source>
</reference>
<name>A0ABD1DTG7_CULPP</name>
<sequence length="25" mass="2579">NGLVVCHSPGGHEPDSSTLSLLVLF</sequence>
<dbReference type="Proteomes" id="UP001562425">
    <property type="component" value="Unassembled WGS sequence"/>
</dbReference>
<evidence type="ECO:0000313" key="2">
    <source>
        <dbReference type="Proteomes" id="UP001562425"/>
    </source>
</evidence>
<gene>
    <name evidence="1" type="ORF">pipiens_000979</name>
</gene>
<keyword evidence="2" id="KW-1185">Reference proteome</keyword>
<feature type="non-terminal residue" evidence="1">
    <location>
        <position position="25"/>
    </location>
</feature>
<accession>A0ABD1DTG7</accession>
<feature type="non-terminal residue" evidence="1">
    <location>
        <position position="1"/>
    </location>
</feature>
<dbReference type="EMBL" id="JBEHCU010003414">
    <property type="protein sequence ID" value="KAL1402187.1"/>
    <property type="molecule type" value="Genomic_DNA"/>
</dbReference>
<protein>
    <submittedName>
        <fullName evidence="1">Uncharacterized protein</fullName>
    </submittedName>
</protein>
<organism evidence="1 2">
    <name type="scientific">Culex pipiens pipiens</name>
    <name type="common">Northern house mosquito</name>
    <dbReference type="NCBI Taxonomy" id="38569"/>
    <lineage>
        <taxon>Eukaryota</taxon>
        <taxon>Metazoa</taxon>
        <taxon>Ecdysozoa</taxon>
        <taxon>Arthropoda</taxon>
        <taxon>Hexapoda</taxon>
        <taxon>Insecta</taxon>
        <taxon>Pterygota</taxon>
        <taxon>Neoptera</taxon>
        <taxon>Endopterygota</taxon>
        <taxon>Diptera</taxon>
        <taxon>Nematocera</taxon>
        <taxon>Culicoidea</taxon>
        <taxon>Culicidae</taxon>
        <taxon>Culicinae</taxon>
        <taxon>Culicini</taxon>
        <taxon>Culex</taxon>
        <taxon>Culex</taxon>
    </lineage>
</organism>
<comment type="caution">
    <text evidence="1">The sequence shown here is derived from an EMBL/GenBank/DDBJ whole genome shotgun (WGS) entry which is preliminary data.</text>
</comment>
<dbReference type="AlphaFoldDB" id="A0ABD1DTG7"/>
<evidence type="ECO:0000313" key="1">
    <source>
        <dbReference type="EMBL" id="KAL1402187.1"/>
    </source>
</evidence>